<accession>A0A076G4G0</accession>
<organism evidence="1 2">
    <name type="scientific">Aeromonas phage pAh6-C</name>
    <dbReference type="NCBI Taxonomy" id="1505227"/>
    <lineage>
        <taxon>Viruses</taxon>
        <taxon>Duplodnaviria</taxon>
        <taxon>Heunggongvirae</taxon>
        <taxon>Uroviricota</taxon>
        <taxon>Caudoviricetes</taxon>
        <taxon>Chaseviridae</taxon>
        <taxon>Nefertitivirinae</taxon>
        <taxon>Pahsextavirus</taxon>
        <taxon>Pahsextavirus pAh6C</taxon>
    </lineage>
</organism>
<dbReference type="InterPro" id="IPR054182">
    <property type="entry name" value="DUF6889"/>
</dbReference>
<dbReference type="RefSeq" id="YP_009103343.1">
    <property type="nucleotide sequence ID" value="NC_025459.1"/>
</dbReference>
<proteinExistence type="predicted"/>
<dbReference type="GeneID" id="22112265"/>
<dbReference type="Pfam" id="PF21829">
    <property type="entry name" value="DUF6889"/>
    <property type="match status" value="1"/>
</dbReference>
<gene>
    <name evidence="1" type="ORF">AH6C_09</name>
</gene>
<name>A0A076G4G0_9CAUD</name>
<evidence type="ECO:0000313" key="2">
    <source>
        <dbReference type="Proteomes" id="UP000028666"/>
    </source>
</evidence>
<evidence type="ECO:0000313" key="1">
    <source>
        <dbReference type="EMBL" id="AII26763.1"/>
    </source>
</evidence>
<sequence>MCSMSDLSDGSLSLYDLHIMHEIMDLKQELKQGDKDG</sequence>
<dbReference type="KEGG" id="vg:22112265"/>
<dbReference type="Proteomes" id="UP000028666">
    <property type="component" value="Segment"/>
</dbReference>
<keyword evidence="2" id="KW-1185">Reference proteome</keyword>
<dbReference type="EMBL" id="KJ858521">
    <property type="protein sequence ID" value="AII26763.1"/>
    <property type="molecule type" value="Genomic_DNA"/>
</dbReference>
<protein>
    <submittedName>
        <fullName evidence="1">Uncharacterized protein</fullName>
    </submittedName>
</protein>
<reference evidence="1 2" key="1">
    <citation type="submission" date="2014-05" db="EMBL/GenBank/DDBJ databases">
        <title>Complete genome sequence of Aeromonas bacteriophage pAh6-C.</title>
        <authorList>
            <person name="Jun J.W."/>
            <person name="Park S.C."/>
        </authorList>
    </citation>
    <scope>NUCLEOTIDE SEQUENCE [LARGE SCALE GENOMIC DNA]</scope>
</reference>